<proteinExistence type="inferred from homology"/>
<dbReference type="SMART" id="SM00320">
    <property type="entry name" value="WD40"/>
    <property type="match status" value="4"/>
</dbReference>
<comment type="subcellular location">
    <subcellularLocation>
        <location evidence="1">Nucleus</location>
        <location evidence="1">Nucleolus</location>
    </subcellularLocation>
</comment>
<keyword evidence="9" id="KW-1185">Reference proteome</keyword>
<gene>
    <name evidence="8" type="primary">Necator_chrX.g21422</name>
    <name evidence="8" type="ORF">RB195_021261</name>
</gene>
<dbReference type="InterPro" id="IPR036322">
    <property type="entry name" value="WD40_repeat_dom_sf"/>
</dbReference>
<keyword evidence="2" id="KW-0698">rRNA processing</keyword>
<evidence type="ECO:0008006" key="10">
    <source>
        <dbReference type="Google" id="ProtNLM"/>
    </source>
</evidence>
<name>A0ABR1EA54_NECAM</name>
<feature type="compositionally biased region" description="Basic and acidic residues" evidence="7">
    <location>
        <begin position="114"/>
        <end position="128"/>
    </location>
</feature>
<protein>
    <recommendedName>
        <fullName evidence="10">WD domain, G-beta repeat protein</fullName>
    </recommendedName>
</protein>
<evidence type="ECO:0000256" key="3">
    <source>
        <dbReference type="ARBA" id="ARBA00022574"/>
    </source>
</evidence>
<dbReference type="SUPFAM" id="SSF50978">
    <property type="entry name" value="WD40 repeat-like"/>
    <property type="match status" value="1"/>
</dbReference>
<sequence>MPISGSKAKRLRPSQAKLNEEEEDHLARKLFGDNHVALDESSSDDEGEVIEQEVRPSVWHDEDDVEDEVVVPKSKSAVFLQRSSDSGGCVAADEYQSRLRRTFERHQHGTPKWAKVEPKKQALKRKGDDTEDEVEEVFDEMTRSTKRYIDKDPFLVKDIVSTFRWPDITVGHHDSRPINVILFHNVRPVILTAGNSGKVQLFRVGDSSDSGNFLQNVQFSNFPITSMGFMHGGCSVVCGSIRQDYLMRYDLERGSVMQLNLPKCIPRQNAGRFVVSYDGSLIAMIGHSAQVHVISSSSMELVKTLSAPTDVTSLQFLPGSSQELWAMTERGEVVIWSLEGSQHLFRDEGAVRGTKIRLSADGSKVACGSNTGIINVYDAPDVRKNTDPKPRTVVSNLVTSCDSIAFNHDSQAMAFSSNVKKNQVKLLHVASGTVYNNFPKKHEKIMNVECVEFSPHSAYLGIGCANGQLILERINHFEDY</sequence>
<evidence type="ECO:0000313" key="9">
    <source>
        <dbReference type="Proteomes" id="UP001303046"/>
    </source>
</evidence>
<evidence type="ECO:0000256" key="7">
    <source>
        <dbReference type="SAM" id="MobiDB-lite"/>
    </source>
</evidence>
<feature type="compositionally biased region" description="Basic and acidic residues" evidence="7">
    <location>
        <begin position="25"/>
        <end position="38"/>
    </location>
</feature>
<evidence type="ECO:0000313" key="8">
    <source>
        <dbReference type="EMBL" id="KAK6759574.1"/>
    </source>
</evidence>
<keyword evidence="5" id="KW-0539">Nucleus</keyword>
<accession>A0ABR1EA54</accession>
<dbReference type="InterPro" id="IPR045161">
    <property type="entry name" value="Utp18"/>
</dbReference>
<comment type="similarity">
    <text evidence="6">Belongs to the WD repeat UTP18 family.</text>
</comment>
<dbReference type="PANTHER" id="PTHR18359">
    <property type="entry name" value="WD-REPEAT PROTEIN-RELATED"/>
    <property type="match status" value="1"/>
</dbReference>
<evidence type="ECO:0000256" key="4">
    <source>
        <dbReference type="ARBA" id="ARBA00022737"/>
    </source>
</evidence>
<dbReference type="Proteomes" id="UP001303046">
    <property type="component" value="Unassembled WGS sequence"/>
</dbReference>
<feature type="compositionally biased region" description="Acidic residues" evidence="7">
    <location>
        <begin position="41"/>
        <end position="51"/>
    </location>
</feature>
<organism evidence="8 9">
    <name type="scientific">Necator americanus</name>
    <name type="common">Human hookworm</name>
    <dbReference type="NCBI Taxonomy" id="51031"/>
    <lineage>
        <taxon>Eukaryota</taxon>
        <taxon>Metazoa</taxon>
        <taxon>Ecdysozoa</taxon>
        <taxon>Nematoda</taxon>
        <taxon>Chromadorea</taxon>
        <taxon>Rhabditida</taxon>
        <taxon>Rhabditina</taxon>
        <taxon>Rhabditomorpha</taxon>
        <taxon>Strongyloidea</taxon>
        <taxon>Ancylostomatidae</taxon>
        <taxon>Bunostominae</taxon>
        <taxon>Necator</taxon>
    </lineage>
</organism>
<evidence type="ECO:0000256" key="2">
    <source>
        <dbReference type="ARBA" id="ARBA00022552"/>
    </source>
</evidence>
<dbReference type="Gene3D" id="2.130.10.10">
    <property type="entry name" value="YVTN repeat-like/Quinoprotein amine dehydrogenase"/>
    <property type="match status" value="1"/>
</dbReference>
<reference evidence="8 9" key="1">
    <citation type="submission" date="2023-08" db="EMBL/GenBank/DDBJ databases">
        <title>A Necator americanus chromosomal reference genome.</title>
        <authorList>
            <person name="Ilik V."/>
            <person name="Petrzelkova K.J."/>
            <person name="Pardy F."/>
            <person name="Fuh T."/>
            <person name="Niatou-Singa F.S."/>
            <person name="Gouil Q."/>
            <person name="Baker L."/>
            <person name="Ritchie M.E."/>
            <person name="Jex A.R."/>
            <person name="Gazzola D."/>
            <person name="Li H."/>
            <person name="Toshio Fujiwara R."/>
            <person name="Zhan B."/>
            <person name="Aroian R.V."/>
            <person name="Pafco B."/>
            <person name="Schwarz E.M."/>
        </authorList>
    </citation>
    <scope>NUCLEOTIDE SEQUENCE [LARGE SCALE GENOMIC DNA]</scope>
    <source>
        <strain evidence="8 9">Aroian</strain>
        <tissue evidence="8">Whole animal</tissue>
    </source>
</reference>
<evidence type="ECO:0000256" key="5">
    <source>
        <dbReference type="ARBA" id="ARBA00023242"/>
    </source>
</evidence>
<feature type="region of interest" description="Disordered" evidence="7">
    <location>
        <begin position="106"/>
        <end position="128"/>
    </location>
</feature>
<dbReference type="InterPro" id="IPR001680">
    <property type="entry name" value="WD40_rpt"/>
</dbReference>
<keyword evidence="4" id="KW-0677">Repeat</keyword>
<comment type="caution">
    <text evidence="8">The sequence shown here is derived from an EMBL/GenBank/DDBJ whole genome shotgun (WGS) entry which is preliminary data.</text>
</comment>
<dbReference type="EMBL" id="JAVFWL010000006">
    <property type="protein sequence ID" value="KAK6759574.1"/>
    <property type="molecule type" value="Genomic_DNA"/>
</dbReference>
<keyword evidence="3" id="KW-0853">WD repeat</keyword>
<evidence type="ECO:0000256" key="6">
    <source>
        <dbReference type="ARBA" id="ARBA00025767"/>
    </source>
</evidence>
<dbReference type="PANTHER" id="PTHR18359:SF0">
    <property type="entry name" value="U3 SMALL NUCLEOLAR RNA-ASSOCIATED PROTEIN 18 HOMOLOG"/>
    <property type="match status" value="1"/>
</dbReference>
<dbReference type="InterPro" id="IPR015943">
    <property type="entry name" value="WD40/YVTN_repeat-like_dom_sf"/>
</dbReference>
<feature type="region of interest" description="Disordered" evidence="7">
    <location>
        <begin position="1"/>
        <end position="67"/>
    </location>
</feature>
<evidence type="ECO:0000256" key="1">
    <source>
        <dbReference type="ARBA" id="ARBA00004604"/>
    </source>
</evidence>